<proteinExistence type="predicted"/>
<dbReference type="SUPFAM" id="SSF54637">
    <property type="entry name" value="Thioesterase/thiol ester dehydrase-isomerase"/>
    <property type="match status" value="1"/>
</dbReference>
<dbReference type="RefSeq" id="WP_115858901.1">
    <property type="nucleotide sequence ID" value="NZ_QTSU01000001.1"/>
</dbReference>
<dbReference type="Gene3D" id="3.10.129.10">
    <property type="entry name" value="Hotdog Thioesterase"/>
    <property type="match status" value="1"/>
</dbReference>
<dbReference type="OrthoDB" id="793353at2"/>
<dbReference type="EMBL" id="QTSU01000001">
    <property type="protein sequence ID" value="RDZ29463.1"/>
    <property type="molecule type" value="Genomic_DNA"/>
</dbReference>
<organism evidence="1 2">
    <name type="scientific">Lysobacter silvisoli</name>
    <dbReference type="NCBI Taxonomy" id="2293254"/>
    <lineage>
        <taxon>Bacteria</taxon>
        <taxon>Pseudomonadati</taxon>
        <taxon>Pseudomonadota</taxon>
        <taxon>Gammaproteobacteria</taxon>
        <taxon>Lysobacterales</taxon>
        <taxon>Lysobacteraceae</taxon>
        <taxon>Lysobacter</taxon>
    </lineage>
</organism>
<dbReference type="Proteomes" id="UP000264492">
    <property type="component" value="Unassembled WGS sequence"/>
</dbReference>
<gene>
    <name evidence="1" type="ORF">DX914_10400</name>
</gene>
<evidence type="ECO:0000313" key="2">
    <source>
        <dbReference type="Proteomes" id="UP000264492"/>
    </source>
</evidence>
<dbReference type="Pfam" id="PF14539">
    <property type="entry name" value="DUF4442"/>
    <property type="match status" value="1"/>
</dbReference>
<name>A0A371K684_9GAMM</name>
<reference evidence="1 2" key="1">
    <citation type="submission" date="2018-08" db="EMBL/GenBank/DDBJ databases">
        <title>Lysobacter sp. zong2l5, whole genome shotgun sequence.</title>
        <authorList>
            <person name="Zhang X."/>
            <person name="Feng G."/>
            <person name="Zhu H."/>
        </authorList>
    </citation>
    <scope>NUCLEOTIDE SEQUENCE [LARGE SCALE GENOMIC DNA]</scope>
    <source>
        <strain evidence="2">zong2l5</strain>
    </source>
</reference>
<dbReference type="CDD" id="cd03443">
    <property type="entry name" value="PaaI_thioesterase"/>
    <property type="match status" value="1"/>
</dbReference>
<evidence type="ECO:0000313" key="1">
    <source>
        <dbReference type="EMBL" id="RDZ29463.1"/>
    </source>
</evidence>
<dbReference type="InterPro" id="IPR027961">
    <property type="entry name" value="DUF4442"/>
</dbReference>
<comment type="caution">
    <text evidence="1">The sequence shown here is derived from an EMBL/GenBank/DDBJ whole genome shotgun (WGS) entry which is preliminary data.</text>
</comment>
<protein>
    <submittedName>
        <fullName evidence="1">DUF4442 domain-containing protein</fullName>
    </submittedName>
</protein>
<accession>A0A371K684</accession>
<keyword evidence="2" id="KW-1185">Reference proteome</keyword>
<sequence length="156" mass="17176">MSANILSLYEKFARYPAGRWLFGRAVCFKAPYFATISPRFESLQRGRCVASIRHRRGVSNHLGTVHAIALCNLAELSAGVMTDASLPASMRWIPKGMTVEYLKKAVGTQRATATPDIEIVAADTGYDLPVTVQVQDEAGDTVFRARIAMWVSPRKS</sequence>
<dbReference type="InterPro" id="IPR029069">
    <property type="entry name" value="HotDog_dom_sf"/>
</dbReference>
<dbReference type="AlphaFoldDB" id="A0A371K684"/>